<reference evidence="2" key="1">
    <citation type="journal article" date="2019" name="Int. J. Syst. Evol. Microbiol.">
        <title>The Global Catalogue of Microorganisms (GCM) 10K type strain sequencing project: providing services to taxonomists for standard genome sequencing and annotation.</title>
        <authorList>
            <consortium name="The Broad Institute Genomics Platform"/>
            <consortium name="The Broad Institute Genome Sequencing Center for Infectious Disease"/>
            <person name="Wu L."/>
            <person name="Ma J."/>
        </authorList>
    </citation>
    <scope>NUCLEOTIDE SEQUENCE [LARGE SCALE GENOMIC DNA]</scope>
    <source>
        <strain evidence="2">CCUG 58411</strain>
    </source>
</reference>
<dbReference type="Pfam" id="PF07105">
    <property type="entry name" value="DUF1367"/>
    <property type="match status" value="2"/>
</dbReference>
<evidence type="ECO:0000313" key="2">
    <source>
        <dbReference type="Proteomes" id="UP001597206"/>
    </source>
</evidence>
<accession>A0ABW3PB75</accession>
<name>A0ABW3PB75_9PROT</name>
<dbReference type="Proteomes" id="UP001597206">
    <property type="component" value="Unassembled WGS sequence"/>
</dbReference>
<proteinExistence type="predicted"/>
<sequence length="163" mass="19015">MSEIHLVKLPDGKLKGMSDRDQVAYNRFRSRLANAEPGEVIEIEAKLPRNSKYHRKFFALLNLGFDHWEPGRKHKQYRGMPVAKNFDHFRKEVTILAGFYEQTFDLDGNMKLEAQSISFAKMENDEFEMVYSAVMNVLLDKVFSNYKGRADVDSIIEQIMRFA</sequence>
<protein>
    <submittedName>
        <fullName evidence="1">DUF1367 family protein</fullName>
    </submittedName>
</protein>
<dbReference type="EMBL" id="JBHTLN010000001">
    <property type="protein sequence ID" value="MFD1121850.1"/>
    <property type="molecule type" value="Genomic_DNA"/>
</dbReference>
<keyword evidence="2" id="KW-1185">Reference proteome</keyword>
<dbReference type="RefSeq" id="WP_379031331.1">
    <property type="nucleotide sequence ID" value="NZ_JBHTLN010000001.1"/>
</dbReference>
<comment type="caution">
    <text evidence="1">The sequence shown here is derived from an EMBL/GenBank/DDBJ whole genome shotgun (WGS) entry which is preliminary data.</text>
</comment>
<gene>
    <name evidence="1" type="ORF">ACFQ2T_04995</name>
</gene>
<dbReference type="InterPro" id="IPR009797">
    <property type="entry name" value="DUF1367"/>
</dbReference>
<evidence type="ECO:0000313" key="1">
    <source>
        <dbReference type="EMBL" id="MFD1121850.1"/>
    </source>
</evidence>
<organism evidence="1 2">
    <name type="scientific">Methylophilus flavus</name>
    <dbReference type="NCBI Taxonomy" id="640084"/>
    <lineage>
        <taxon>Bacteria</taxon>
        <taxon>Pseudomonadati</taxon>
        <taxon>Pseudomonadota</taxon>
        <taxon>Betaproteobacteria</taxon>
        <taxon>Nitrosomonadales</taxon>
        <taxon>Methylophilaceae</taxon>
        <taxon>Methylophilus</taxon>
    </lineage>
</organism>